<keyword evidence="2" id="KW-0732">Signal</keyword>
<evidence type="ECO:0000313" key="5">
    <source>
        <dbReference type="Proteomes" id="UP000199520"/>
    </source>
</evidence>
<dbReference type="SMART" id="SM00646">
    <property type="entry name" value="Ami_3"/>
    <property type="match status" value="1"/>
</dbReference>
<accession>A0A1I4M2D3</accession>
<keyword evidence="5" id="KW-1185">Reference proteome</keyword>
<dbReference type="STRING" id="1123291.SAMN04490355_102914"/>
<dbReference type="GO" id="GO:0009253">
    <property type="term" value="P:peptidoglycan catabolic process"/>
    <property type="evidence" value="ECO:0007669"/>
    <property type="project" value="InterPro"/>
</dbReference>
<evidence type="ECO:0000313" key="4">
    <source>
        <dbReference type="EMBL" id="SFL97349.1"/>
    </source>
</evidence>
<dbReference type="InterPro" id="IPR002508">
    <property type="entry name" value="MurNAc-LAA_cat"/>
</dbReference>
<dbReference type="Proteomes" id="UP000199520">
    <property type="component" value="Unassembled WGS sequence"/>
</dbReference>
<reference evidence="5" key="1">
    <citation type="submission" date="2016-10" db="EMBL/GenBank/DDBJ databases">
        <authorList>
            <person name="Varghese N."/>
            <person name="Submissions S."/>
        </authorList>
    </citation>
    <scope>NUCLEOTIDE SEQUENCE [LARGE SCALE GENOMIC DNA]</scope>
    <source>
        <strain evidence="5">DSM 13327</strain>
    </source>
</reference>
<dbReference type="InterPro" id="IPR050695">
    <property type="entry name" value="N-acetylmuramoyl_amidase_3"/>
</dbReference>
<dbReference type="RefSeq" id="WP_090939103.1">
    <property type="nucleotide sequence ID" value="NZ_FOTS01000029.1"/>
</dbReference>
<evidence type="ECO:0000256" key="2">
    <source>
        <dbReference type="SAM" id="SignalP"/>
    </source>
</evidence>
<gene>
    <name evidence="4" type="ORF">SAMN04490355_102914</name>
</gene>
<dbReference type="PANTHER" id="PTHR30404">
    <property type="entry name" value="N-ACETYLMURAMOYL-L-ALANINE AMIDASE"/>
    <property type="match status" value="1"/>
</dbReference>
<dbReference type="EMBL" id="FOTS01000029">
    <property type="protein sequence ID" value="SFL97349.1"/>
    <property type="molecule type" value="Genomic_DNA"/>
</dbReference>
<dbReference type="PANTHER" id="PTHR30404:SF0">
    <property type="entry name" value="N-ACETYLMURAMOYL-L-ALANINE AMIDASE AMIC"/>
    <property type="match status" value="1"/>
</dbReference>
<organism evidence="4 5">
    <name type="scientific">Pelosinus propionicus DSM 13327</name>
    <dbReference type="NCBI Taxonomy" id="1123291"/>
    <lineage>
        <taxon>Bacteria</taxon>
        <taxon>Bacillati</taxon>
        <taxon>Bacillota</taxon>
        <taxon>Negativicutes</taxon>
        <taxon>Selenomonadales</taxon>
        <taxon>Sporomusaceae</taxon>
        <taxon>Pelosinus</taxon>
    </lineage>
</organism>
<protein>
    <submittedName>
        <fullName evidence="4">N-acetylmuramoyl-L-alanine amidase</fullName>
    </submittedName>
</protein>
<dbReference type="AlphaFoldDB" id="A0A1I4M2D3"/>
<dbReference type="SUPFAM" id="SSF53187">
    <property type="entry name" value="Zn-dependent exopeptidases"/>
    <property type="match status" value="1"/>
</dbReference>
<dbReference type="Gene3D" id="3.40.630.40">
    <property type="entry name" value="Zn-dependent exopeptidases"/>
    <property type="match status" value="1"/>
</dbReference>
<evidence type="ECO:0000259" key="3">
    <source>
        <dbReference type="SMART" id="SM00646"/>
    </source>
</evidence>
<dbReference type="OrthoDB" id="9772024at2"/>
<evidence type="ECO:0000256" key="1">
    <source>
        <dbReference type="ARBA" id="ARBA00022801"/>
    </source>
</evidence>
<dbReference type="GO" id="GO:0030288">
    <property type="term" value="C:outer membrane-bounded periplasmic space"/>
    <property type="evidence" value="ECO:0007669"/>
    <property type="project" value="TreeGrafter"/>
</dbReference>
<feature type="domain" description="MurNAc-LAA" evidence="3">
    <location>
        <begin position="261"/>
        <end position="371"/>
    </location>
</feature>
<keyword evidence="1" id="KW-0378">Hydrolase</keyword>
<dbReference type="Gene3D" id="2.60.40.3500">
    <property type="match status" value="1"/>
</dbReference>
<feature type="chain" id="PRO_5011515842" evidence="2">
    <location>
        <begin position="26"/>
        <end position="384"/>
    </location>
</feature>
<feature type="signal peptide" evidence="2">
    <location>
        <begin position="1"/>
        <end position="25"/>
    </location>
</feature>
<dbReference type="CDD" id="cd02696">
    <property type="entry name" value="MurNAc-LAA"/>
    <property type="match status" value="1"/>
</dbReference>
<dbReference type="Pfam" id="PF01520">
    <property type="entry name" value="Amidase_3"/>
    <property type="match status" value="1"/>
</dbReference>
<proteinExistence type="predicted"/>
<sequence>MRRFRSTFLSLLFLMLFLVPQAGMAALNDNKSGTSPAPAIASLKTTALAQTKLSGSNQLINVRWLVHKDAVEGTSKLRLVIDTKDAVKVSSKLDGTTGSQLVVDINGAAVGNVNNLVNLDGKIADKVRFIKKDNSNSQVIVDLSTMIEDSDYKVFTLKSDAINNKTFRVVIDVNQVVPKVEYNFTAGLRNKVIAIDPGHGGSDPGAIGPNKLQEKTVTLAVAQRVQALLEKAGAKVLMTRKTDVDVFGPNASAVDELNARTLGANNNKADVFVSLHINAFTSPSVGGTATYYYQKSNYDILLANCIQDNLVKTGGLQDRGINAAGFYVIKKTKMPSVLAELGFISNPDEEKLLSTPQFQQKLAQGIVQGLDDFFVQAAKRGGGL</sequence>
<name>A0A1I4M2D3_9FIRM</name>
<dbReference type="GO" id="GO:0008745">
    <property type="term" value="F:N-acetylmuramoyl-L-alanine amidase activity"/>
    <property type="evidence" value="ECO:0007669"/>
    <property type="project" value="InterPro"/>
</dbReference>